<comment type="caution">
    <text evidence="1">The sequence shown here is derived from an EMBL/GenBank/DDBJ whole genome shotgun (WGS) entry which is preliminary data.</text>
</comment>
<organism evidence="1 2">
    <name type="scientific">Pantoea dispersa</name>
    <dbReference type="NCBI Taxonomy" id="59814"/>
    <lineage>
        <taxon>Bacteria</taxon>
        <taxon>Pseudomonadati</taxon>
        <taxon>Pseudomonadota</taxon>
        <taxon>Gammaproteobacteria</taxon>
        <taxon>Enterobacterales</taxon>
        <taxon>Erwiniaceae</taxon>
        <taxon>Pantoea</taxon>
    </lineage>
</organism>
<name>A0ABY3A7A4_9GAMM</name>
<evidence type="ECO:0000313" key="2">
    <source>
        <dbReference type="Proteomes" id="UP000319715"/>
    </source>
</evidence>
<gene>
    <name evidence="1" type="ORF">FK492_04515</name>
</gene>
<reference evidence="1 2" key="1">
    <citation type="submission" date="2019-06" db="EMBL/GenBank/DDBJ databases">
        <title>Pantoea dispersa Assembly.</title>
        <authorList>
            <person name="Wang J."/>
        </authorList>
    </citation>
    <scope>NUCLEOTIDE SEQUENCE [LARGE SCALE GENOMIC DNA]</scope>
    <source>
        <strain evidence="2">bio</strain>
    </source>
</reference>
<dbReference type="Proteomes" id="UP000319715">
    <property type="component" value="Unassembled WGS sequence"/>
</dbReference>
<keyword evidence="2" id="KW-1185">Reference proteome</keyword>
<protein>
    <submittedName>
        <fullName evidence="1">Uncharacterized protein</fullName>
    </submittedName>
</protein>
<accession>A0ABY3A7A4</accession>
<evidence type="ECO:0000313" key="1">
    <source>
        <dbReference type="EMBL" id="TQC77269.1"/>
    </source>
</evidence>
<proteinExistence type="predicted"/>
<dbReference type="EMBL" id="VICF01000001">
    <property type="protein sequence ID" value="TQC77269.1"/>
    <property type="molecule type" value="Genomic_DNA"/>
</dbReference>
<sequence>MCPTSNAHSGSNRPLFSPDDALFVRNLILSALSQRTNRAKVEMHLSIPDNKRLSASQVKK</sequence>